<name>A7SRV4_NEMVE</name>
<dbReference type="Pfam" id="PF00167">
    <property type="entry name" value="FGF"/>
    <property type="match status" value="1"/>
</dbReference>
<dbReference type="AlphaFoldDB" id="A7SRV4"/>
<accession>A7SRV4</accession>
<dbReference type="PhylomeDB" id="A7SRV4"/>
<feature type="region of interest" description="Disordered" evidence="2">
    <location>
        <begin position="1"/>
        <end position="27"/>
    </location>
</feature>
<dbReference type="InterPro" id="IPR056378">
    <property type="entry name" value="Let-756-like_FGF"/>
</dbReference>
<evidence type="ECO:0000313" key="4">
    <source>
        <dbReference type="Proteomes" id="UP000001593"/>
    </source>
</evidence>
<evidence type="ECO:0008006" key="5">
    <source>
        <dbReference type="Google" id="ProtNLM"/>
    </source>
</evidence>
<proteinExistence type="inferred from homology"/>
<dbReference type="STRING" id="45351.A7SRV4"/>
<dbReference type="GO" id="GO:0005615">
    <property type="term" value="C:extracellular space"/>
    <property type="evidence" value="ECO:0000318"/>
    <property type="project" value="GO_Central"/>
</dbReference>
<sequence length="233" mass="27304">MTRQIDIILGNQGSRDHRRENEAEQGQTYKVMRPPYKLLFLVLLLSYDVVESKRSVRRKKKHANARLKNKTKIYRDYNWAHSQTDVNWRSILSLTKKPTNKVRCTIFCRSGYHLQILPTGLVRGTLDQRSKYIHFEMQSFGPSLVKLKSVATGRYLSMKRDGALRTTKHLRSRETIFQEIHELNAFHSYASHRYFMQNPHDMLVAIKRNGQIKRATKTKPGQTATQFLVIKSK</sequence>
<dbReference type="EMBL" id="DS469768">
    <property type="protein sequence ID" value="EDO33530.1"/>
    <property type="molecule type" value="Genomic_DNA"/>
</dbReference>
<dbReference type="InParanoid" id="A7SRV4"/>
<evidence type="ECO:0000256" key="2">
    <source>
        <dbReference type="SAM" id="MobiDB-lite"/>
    </source>
</evidence>
<dbReference type="InterPro" id="IPR002209">
    <property type="entry name" value="Fibroblast_GF_fam"/>
</dbReference>
<dbReference type="SMART" id="SM00442">
    <property type="entry name" value="FGF"/>
    <property type="match status" value="1"/>
</dbReference>
<evidence type="ECO:0000313" key="3">
    <source>
        <dbReference type="EMBL" id="EDO33530.1"/>
    </source>
</evidence>
<reference evidence="3 4" key="1">
    <citation type="journal article" date="2007" name="Science">
        <title>Sea anemone genome reveals ancestral eumetazoan gene repertoire and genomic organization.</title>
        <authorList>
            <person name="Putnam N.H."/>
            <person name="Srivastava M."/>
            <person name="Hellsten U."/>
            <person name="Dirks B."/>
            <person name="Chapman J."/>
            <person name="Salamov A."/>
            <person name="Terry A."/>
            <person name="Shapiro H."/>
            <person name="Lindquist E."/>
            <person name="Kapitonov V.V."/>
            <person name="Jurka J."/>
            <person name="Genikhovich G."/>
            <person name="Grigoriev I.V."/>
            <person name="Lucas S.M."/>
            <person name="Steele R.E."/>
            <person name="Finnerty J.R."/>
            <person name="Technau U."/>
            <person name="Martindale M.Q."/>
            <person name="Rokhsar D.S."/>
        </authorList>
    </citation>
    <scope>NUCLEOTIDE SEQUENCE [LARGE SCALE GENOMIC DNA]</scope>
    <source>
        <strain evidence="4">CH2 X CH6</strain>
    </source>
</reference>
<dbReference type="eggNOG" id="KOG3885">
    <property type="taxonomic scope" value="Eukaryota"/>
</dbReference>
<gene>
    <name evidence="3" type="ORF">NEMVEDRAFT_v1g247007</name>
</gene>
<dbReference type="Gene3D" id="2.80.10.50">
    <property type="match status" value="1"/>
</dbReference>
<dbReference type="CDD" id="cd00058">
    <property type="entry name" value="beta-trefoil_FGF"/>
    <property type="match status" value="1"/>
</dbReference>
<dbReference type="InterPro" id="IPR008996">
    <property type="entry name" value="IL1/FGF"/>
</dbReference>
<dbReference type="HOGENOM" id="CLU_1191114_0_0_1"/>
<dbReference type="GO" id="GO:0005104">
    <property type="term" value="F:fibroblast growth factor receptor binding"/>
    <property type="evidence" value="ECO:0000318"/>
    <property type="project" value="GO_Central"/>
</dbReference>
<dbReference type="Proteomes" id="UP000001593">
    <property type="component" value="Unassembled WGS sequence"/>
</dbReference>
<dbReference type="GO" id="GO:0005737">
    <property type="term" value="C:cytoplasm"/>
    <property type="evidence" value="ECO:0000318"/>
    <property type="project" value="GO_Central"/>
</dbReference>
<dbReference type="OMA" id="KKKHANA"/>
<dbReference type="GO" id="GO:0008083">
    <property type="term" value="F:growth factor activity"/>
    <property type="evidence" value="ECO:0000318"/>
    <property type="project" value="GO_Central"/>
</dbReference>
<dbReference type="GO" id="GO:0022008">
    <property type="term" value="P:neurogenesis"/>
    <property type="evidence" value="ECO:0000318"/>
    <property type="project" value="GO_Central"/>
</dbReference>
<keyword evidence="4" id="KW-1185">Reference proteome</keyword>
<protein>
    <recommendedName>
        <fullName evidence="5">Fibroblast growth factor</fullName>
    </recommendedName>
</protein>
<evidence type="ECO:0000256" key="1">
    <source>
        <dbReference type="ARBA" id="ARBA00007936"/>
    </source>
</evidence>
<dbReference type="PANTHER" id="PTHR11486">
    <property type="entry name" value="FIBROBLAST GROWTH FACTOR"/>
    <property type="match status" value="1"/>
</dbReference>
<dbReference type="GO" id="GO:0008543">
    <property type="term" value="P:fibroblast growth factor receptor signaling pathway"/>
    <property type="evidence" value="ECO:0000318"/>
    <property type="project" value="GO_Central"/>
</dbReference>
<dbReference type="GO" id="GO:0030334">
    <property type="term" value="P:regulation of cell migration"/>
    <property type="evidence" value="ECO:0000318"/>
    <property type="project" value="GO_Central"/>
</dbReference>
<dbReference type="PRINTS" id="PR00262">
    <property type="entry name" value="IL1HBGF"/>
</dbReference>
<organism evidence="3 4">
    <name type="scientific">Nematostella vectensis</name>
    <name type="common">Starlet sea anemone</name>
    <dbReference type="NCBI Taxonomy" id="45351"/>
    <lineage>
        <taxon>Eukaryota</taxon>
        <taxon>Metazoa</taxon>
        <taxon>Cnidaria</taxon>
        <taxon>Anthozoa</taxon>
        <taxon>Hexacorallia</taxon>
        <taxon>Actiniaria</taxon>
        <taxon>Edwardsiidae</taxon>
        <taxon>Nematostella</taxon>
    </lineage>
</organism>
<dbReference type="SUPFAM" id="SSF50353">
    <property type="entry name" value="Cytokine"/>
    <property type="match status" value="1"/>
</dbReference>
<dbReference type="GO" id="GO:0043410">
    <property type="term" value="P:positive regulation of MAPK cascade"/>
    <property type="evidence" value="ECO:0000318"/>
    <property type="project" value="GO_Central"/>
</dbReference>
<dbReference type="GO" id="GO:0008284">
    <property type="term" value="P:positive regulation of cell population proliferation"/>
    <property type="evidence" value="ECO:0000318"/>
    <property type="project" value="GO_Central"/>
</dbReference>
<comment type="similarity">
    <text evidence="1">Belongs to the heparin-binding growth factors family.</text>
</comment>